<organism evidence="2 3">
    <name type="scientific">Solirubrobacter ginsenosidimutans</name>
    <dbReference type="NCBI Taxonomy" id="490573"/>
    <lineage>
        <taxon>Bacteria</taxon>
        <taxon>Bacillati</taxon>
        <taxon>Actinomycetota</taxon>
        <taxon>Thermoleophilia</taxon>
        <taxon>Solirubrobacterales</taxon>
        <taxon>Solirubrobacteraceae</taxon>
        <taxon>Solirubrobacter</taxon>
    </lineage>
</organism>
<evidence type="ECO:0000313" key="2">
    <source>
        <dbReference type="EMBL" id="MDA0166285.1"/>
    </source>
</evidence>
<dbReference type="AlphaFoldDB" id="A0A9X3N0S7"/>
<comment type="caution">
    <text evidence="2">The sequence shown here is derived from an EMBL/GenBank/DDBJ whole genome shotgun (WGS) entry which is preliminary data.</text>
</comment>
<dbReference type="RefSeq" id="WP_270045542.1">
    <property type="nucleotide sequence ID" value="NZ_JAPDOD010000062.1"/>
</dbReference>
<name>A0A9X3N0S7_9ACTN</name>
<dbReference type="CDD" id="cd02042">
    <property type="entry name" value="ParAB_family"/>
    <property type="match status" value="1"/>
</dbReference>
<dbReference type="InterPro" id="IPR027417">
    <property type="entry name" value="P-loop_NTPase"/>
</dbReference>
<gene>
    <name evidence="2" type="ORF">OM076_38830</name>
</gene>
<dbReference type="InterPro" id="IPR050678">
    <property type="entry name" value="DNA_Partitioning_ATPase"/>
</dbReference>
<evidence type="ECO:0000313" key="3">
    <source>
        <dbReference type="Proteomes" id="UP001149140"/>
    </source>
</evidence>
<dbReference type="EMBL" id="JAPDOD010000062">
    <property type="protein sequence ID" value="MDA0166285.1"/>
    <property type="molecule type" value="Genomic_DNA"/>
</dbReference>
<dbReference type="Proteomes" id="UP001149140">
    <property type="component" value="Unassembled WGS sequence"/>
</dbReference>
<accession>A0A9X3N0S7</accession>
<keyword evidence="3" id="KW-1185">Reference proteome</keyword>
<dbReference type="Gene3D" id="3.40.50.300">
    <property type="entry name" value="P-loop containing nucleotide triphosphate hydrolases"/>
    <property type="match status" value="1"/>
</dbReference>
<feature type="domain" description="AAA" evidence="1">
    <location>
        <begin position="4"/>
        <end position="186"/>
    </location>
</feature>
<evidence type="ECO:0000259" key="1">
    <source>
        <dbReference type="Pfam" id="PF13614"/>
    </source>
</evidence>
<dbReference type="InterPro" id="IPR025669">
    <property type="entry name" value="AAA_dom"/>
</dbReference>
<dbReference type="PANTHER" id="PTHR13696">
    <property type="entry name" value="P-LOOP CONTAINING NUCLEOSIDE TRIPHOSPHATE HYDROLASE"/>
    <property type="match status" value="1"/>
</dbReference>
<dbReference type="Pfam" id="PF13614">
    <property type="entry name" value="AAA_31"/>
    <property type="match status" value="1"/>
</dbReference>
<protein>
    <submittedName>
        <fullName evidence="2">ParA family protein</fullName>
    </submittedName>
</protein>
<dbReference type="SUPFAM" id="SSF52540">
    <property type="entry name" value="P-loop containing nucleoside triphosphate hydrolases"/>
    <property type="match status" value="1"/>
</dbReference>
<reference evidence="2" key="1">
    <citation type="submission" date="2022-10" db="EMBL/GenBank/DDBJ databases">
        <title>The WGS of Solirubrobacter ginsenosidimutans DSM 21036.</title>
        <authorList>
            <person name="Jiang Z."/>
        </authorList>
    </citation>
    <scope>NUCLEOTIDE SEQUENCE</scope>
    <source>
        <strain evidence="2">DSM 21036</strain>
    </source>
</reference>
<sequence>MSAVVAVLNRKGGAGKTTLTKDVGYALAERGARVLQVGLDPQSSLEVLARLGFDTPPDRTVSRLLMPEEFGDTPDLETVIHETAWGTWLIPASKALATAERALGEAGRGGVSQRLKRGFSRLGVDERFDIVLIDCPPGMTSLTMNALVAAGSVLVPTQLDFLSVAGLAVLMETVEEIREYDNPRLRYLGIVGTQTDERTRHAREIRDQLEELFGERAGGVLCRGTIRQSTRVRDAHAAGMAVGQFDPEHPVSDDYRALAEELAVRARLDLVTGVIR</sequence>
<dbReference type="PANTHER" id="PTHR13696:SF99">
    <property type="entry name" value="COBYRINIC ACID AC-DIAMIDE SYNTHASE"/>
    <property type="match status" value="1"/>
</dbReference>
<proteinExistence type="predicted"/>